<sequence length="263" mass="28856">MHLILTGATGLVGTAVLDAMIRTADISKISILSRSPVKLAEDAKDPRINVIINKDFAVYDPKVLDQIKGADACVWALGISQFEVSKPDLIKITKDYPLTFASAFQKARASDSSTTDKKPFNFVYVSGDGATFEPTFYSPAFAGIKGEAELALSEFRKAHPDFHANSVRPGFVDWLDHSAIKPYLHKIGAVKNFGGRLMQPVMRYGNPGRWAPTEPLGRFLTGMAMGKFDTDVDKMGEKLHTLDSGMKILENADFRKIIGLDSK</sequence>
<reference evidence="1" key="2">
    <citation type="submission" date="2023-05" db="EMBL/GenBank/DDBJ databases">
        <authorList>
            <consortium name="Lawrence Berkeley National Laboratory"/>
            <person name="Steindorff A."/>
            <person name="Hensen N."/>
            <person name="Bonometti L."/>
            <person name="Westerberg I."/>
            <person name="Brannstrom I.O."/>
            <person name="Guillou S."/>
            <person name="Cros-Aarteil S."/>
            <person name="Calhoun S."/>
            <person name="Haridas S."/>
            <person name="Kuo A."/>
            <person name="Mondo S."/>
            <person name="Pangilinan J."/>
            <person name="Riley R."/>
            <person name="Labutti K."/>
            <person name="Andreopoulos B."/>
            <person name="Lipzen A."/>
            <person name="Chen C."/>
            <person name="Yanf M."/>
            <person name="Daum C."/>
            <person name="Ng V."/>
            <person name="Clum A."/>
            <person name="Ohm R."/>
            <person name="Martin F."/>
            <person name="Silar P."/>
            <person name="Natvig D."/>
            <person name="Lalanne C."/>
            <person name="Gautier V."/>
            <person name="Ament-Velasquez S.L."/>
            <person name="Kruys A."/>
            <person name="Hutchinson M.I."/>
            <person name="Powell A.J."/>
            <person name="Barry K."/>
            <person name="Miller A.N."/>
            <person name="Grigoriev I.V."/>
            <person name="Debuchy R."/>
            <person name="Gladieux P."/>
            <person name="Thoren M.H."/>
            <person name="Johannesson H."/>
        </authorList>
    </citation>
    <scope>NUCLEOTIDE SEQUENCE</scope>
    <source>
        <strain evidence="1">PSN309</strain>
    </source>
</reference>
<evidence type="ECO:0000313" key="1">
    <source>
        <dbReference type="EMBL" id="KAK4184530.1"/>
    </source>
</evidence>
<organism evidence="1 2">
    <name type="scientific">Podospora australis</name>
    <dbReference type="NCBI Taxonomy" id="1536484"/>
    <lineage>
        <taxon>Eukaryota</taxon>
        <taxon>Fungi</taxon>
        <taxon>Dikarya</taxon>
        <taxon>Ascomycota</taxon>
        <taxon>Pezizomycotina</taxon>
        <taxon>Sordariomycetes</taxon>
        <taxon>Sordariomycetidae</taxon>
        <taxon>Sordariales</taxon>
        <taxon>Podosporaceae</taxon>
        <taxon>Podospora</taxon>
    </lineage>
</organism>
<name>A0AAN6WM99_9PEZI</name>
<dbReference type="Proteomes" id="UP001302126">
    <property type="component" value="Unassembled WGS sequence"/>
</dbReference>
<accession>A0AAN6WM99</accession>
<reference evidence="1" key="1">
    <citation type="journal article" date="2023" name="Mol. Phylogenet. Evol.">
        <title>Genome-scale phylogeny and comparative genomics of the fungal order Sordariales.</title>
        <authorList>
            <person name="Hensen N."/>
            <person name="Bonometti L."/>
            <person name="Westerberg I."/>
            <person name="Brannstrom I.O."/>
            <person name="Guillou S."/>
            <person name="Cros-Aarteil S."/>
            <person name="Calhoun S."/>
            <person name="Haridas S."/>
            <person name="Kuo A."/>
            <person name="Mondo S."/>
            <person name="Pangilinan J."/>
            <person name="Riley R."/>
            <person name="LaButti K."/>
            <person name="Andreopoulos B."/>
            <person name="Lipzen A."/>
            <person name="Chen C."/>
            <person name="Yan M."/>
            <person name="Daum C."/>
            <person name="Ng V."/>
            <person name="Clum A."/>
            <person name="Steindorff A."/>
            <person name="Ohm R.A."/>
            <person name="Martin F."/>
            <person name="Silar P."/>
            <person name="Natvig D.O."/>
            <person name="Lalanne C."/>
            <person name="Gautier V."/>
            <person name="Ament-Velasquez S.L."/>
            <person name="Kruys A."/>
            <person name="Hutchinson M.I."/>
            <person name="Powell A.J."/>
            <person name="Barry K."/>
            <person name="Miller A.N."/>
            <person name="Grigoriev I.V."/>
            <person name="Debuchy R."/>
            <person name="Gladieux P."/>
            <person name="Hiltunen Thoren M."/>
            <person name="Johannesson H."/>
        </authorList>
    </citation>
    <scope>NUCLEOTIDE SEQUENCE</scope>
    <source>
        <strain evidence="1">PSN309</strain>
    </source>
</reference>
<dbReference type="SUPFAM" id="SSF51735">
    <property type="entry name" value="NAD(P)-binding Rossmann-fold domains"/>
    <property type="match status" value="1"/>
</dbReference>
<evidence type="ECO:0008006" key="3">
    <source>
        <dbReference type="Google" id="ProtNLM"/>
    </source>
</evidence>
<dbReference type="AlphaFoldDB" id="A0AAN6WM99"/>
<proteinExistence type="predicted"/>
<gene>
    <name evidence="1" type="ORF">QBC35DRAFT_391466</name>
</gene>
<dbReference type="PANTHER" id="PTHR14097">
    <property type="entry name" value="OXIDOREDUCTASE HTATIP2"/>
    <property type="match status" value="1"/>
</dbReference>
<dbReference type="Gene3D" id="3.40.50.720">
    <property type="entry name" value="NAD(P)-binding Rossmann-like Domain"/>
    <property type="match status" value="1"/>
</dbReference>
<dbReference type="InterPro" id="IPR036291">
    <property type="entry name" value="NAD(P)-bd_dom_sf"/>
</dbReference>
<keyword evidence="2" id="KW-1185">Reference proteome</keyword>
<dbReference type="PANTHER" id="PTHR14097:SF8">
    <property type="entry name" value="NAD(P)-BINDING DOMAIN-CONTAINING PROTEIN"/>
    <property type="match status" value="1"/>
</dbReference>
<evidence type="ECO:0000313" key="2">
    <source>
        <dbReference type="Proteomes" id="UP001302126"/>
    </source>
</evidence>
<dbReference type="EMBL" id="MU864484">
    <property type="protein sequence ID" value="KAK4184530.1"/>
    <property type="molecule type" value="Genomic_DNA"/>
</dbReference>
<comment type="caution">
    <text evidence="1">The sequence shown here is derived from an EMBL/GenBank/DDBJ whole genome shotgun (WGS) entry which is preliminary data.</text>
</comment>
<protein>
    <recommendedName>
        <fullName evidence="3">Nucleoside-diphosphate-sugar epimerase</fullName>
    </recommendedName>
</protein>